<sequence length="314" mass="33797">MTVDILEIGPEALLPGLRNGTGESPVWDAARGRWYWTDIPNRILYRLDPESRALRSWRLAEVAGCLALRPDGARPGPNPSLVCACQSGLFAVELPEAEGAEEAVMTRLASVAHPREGMRFNDGRCDRQGRFLASTMVGDISLADPSGRWYRLTSEGGLEEAGLGGLIVPNGSAFSPDGRTFYASGTHPTERMVWALDYDTETGALSNRRVFVDMRGMVGRPDGATVDAEGGYWSCALDEGCIKRFTPDGVLDRIVRVPMKKPAMCALGGADGQTMLVTSLSRGGADLETDPEGGRVALFRLPGVRAIPEPRFAG</sequence>
<feature type="binding site" evidence="3">
    <location>
        <position position="119"/>
    </location>
    <ligand>
        <name>substrate</name>
    </ligand>
</feature>
<dbReference type="Gene3D" id="2.120.10.30">
    <property type="entry name" value="TolB, C-terminal domain"/>
    <property type="match status" value="1"/>
</dbReference>
<dbReference type="GO" id="GO:0019853">
    <property type="term" value="P:L-ascorbic acid biosynthetic process"/>
    <property type="evidence" value="ECO:0007669"/>
    <property type="project" value="TreeGrafter"/>
</dbReference>
<feature type="active site" description="Proton donor/acceptor" evidence="2">
    <location>
        <position position="222"/>
    </location>
</feature>
<dbReference type="InterPro" id="IPR013658">
    <property type="entry name" value="SGL"/>
</dbReference>
<accession>A0A2U1V1D7</accession>
<dbReference type="GO" id="GO:0004341">
    <property type="term" value="F:gluconolactonase activity"/>
    <property type="evidence" value="ECO:0007669"/>
    <property type="project" value="TreeGrafter"/>
</dbReference>
<dbReference type="InterPro" id="IPR011042">
    <property type="entry name" value="6-blade_b-propeller_TolB-like"/>
</dbReference>
<evidence type="ECO:0000256" key="1">
    <source>
        <dbReference type="ARBA" id="ARBA00008853"/>
    </source>
</evidence>
<gene>
    <name evidence="5" type="ORF">CR165_16980</name>
</gene>
<feature type="binding site" evidence="3">
    <location>
        <position position="170"/>
    </location>
    <ligand>
        <name>a divalent metal cation</name>
        <dbReference type="ChEBI" id="CHEBI:60240"/>
    </ligand>
</feature>
<dbReference type="OrthoDB" id="2633250at2"/>
<reference evidence="6" key="1">
    <citation type="submission" date="2017-10" db="EMBL/GenBank/DDBJ databases">
        <authorList>
            <person name="Toshchakov S.V."/>
            <person name="Goeva M.A."/>
        </authorList>
    </citation>
    <scope>NUCLEOTIDE SEQUENCE [LARGE SCALE GENOMIC DNA]</scope>
    <source>
        <strain evidence="6">JR1/69-1-13</strain>
    </source>
</reference>
<organism evidence="5 6">
    <name type="scientific">Teichococcus aestuarii</name>
    <dbReference type="NCBI Taxonomy" id="568898"/>
    <lineage>
        <taxon>Bacteria</taxon>
        <taxon>Pseudomonadati</taxon>
        <taxon>Pseudomonadota</taxon>
        <taxon>Alphaproteobacteria</taxon>
        <taxon>Acetobacterales</taxon>
        <taxon>Roseomonadaceae</taxon>
        <taxon>Roseomonas</taxon>
    </lineage>
</organism>
<dbReference type="AlphaFoldDB" id="A0A2U1V1D7"/>
<keyword evidence="3" id="KW-0862">Zinc</keyword>
<evidence type="ECO:0000256" key="2">
    <source>
        <dbReference type="PIRSR" id="PIRSR605511-1"/>
    </source>
</evidence>
<protein>
    <submittedName>
        <fullName evidence="5">Gluconolactonase</fullName>
    </submittedName>
</protein>
<dbReference type="RefSeq" id="WP_109518139.1">
    <property type="nucleotide sequence ID" value="NZ_PDOA01000012.1"/>
</dbReference>
<comment type="cofactor">
    <cofactor evidence="3">
        <name>Zn(2+)</name>
        <dbReference type="ChEBI" id="CHEBI:29105"/>
    </cofactor>
    <text evidence="3">Binds 1 divalent metal cation per subunit.</text>
</comment>
<name>A0A2U1V1D7_9PROT</name>
<dbReference type="Proteomes" id="UP000245048">
    <property type="component" value="Unassembled WGS sequence"/>
</dbReference>
<proteinExistence type="inferred from homology"/>
<evidence type="ECO:0000313" key="6">
    <source>
        <dbReference type="Proteomes" id="UP000245048"/>
    </source>
</evidence>
<comment type="caution">
    <text evidence="5">The sequence shown here is derived from an EMBL/GenBank/DDBJ whole genome shotgun (WGS) entry which is preliminary data.</text>
</comment>
<dbReference type="GO" id="GO:0005509">
    <property type="term" value="F:calcium ion binding"/>
    <property type="evidence" value="ECO:0007669"/>
    <property type="project" value="TreeGrafter"/>
</dbReference>
<dbReference type="PANTHER" id="PTHR10907">
    <property type="entry name" value="REGUCALCIN"/>
    <property type="match status" value="1"/>
</dbReference>
<keyword evidence="6" id="KW-1185">Reference proteome</keyword>
<dbReference type="InterPro" id="IPR005511">
    <property type="entry name" value="SMP-30"/>
</dbReference>
<feature type="binding site" evidence="3">
    <location>
        <position position="139"/>
    </location>
    <ligand>
        <name>substrate</name>
    </ligand>
</feature>
<dbReference type="PRINTS" id="PR01790">
    <property type="entry name" value="SMP30FAMILY"/>
</dbReference>
<dbReference type="EMBL" id="PDOA01000012">
    <property type="protein sequence ID" value="PWC27709.1"/>
    <property type="molecule type" value="Genomic_DNA"/>
</dbReference>
<feature type="domain" description="SMP-30/Gluconolactonase/LRE-like region" evidence="4">
    <location>
        <begin position="22"/>
        <end position="280"/>
    </location>
</feature>
<feature type="binding site" evidence="3">
    <location>
        <position position="23"/>
    </location>
    <ligand>
        <name>a divalent metal cation</name>
        <dbReference type="ChEBI" id="CHEBI:60240"/>
    </ligand>
</feature>
<evidence type="ECO:0000313" key="5">
    <source>
        <dbReference type="EMBL" id="PWC27709.1"/>
    </source>
</evidence>
<dbReference type="PANTHER" id="PTHR10907:SF47">
    <property type="entry name" value="REGUCALCIN"/>
    <property type="match status" value="1"/>
</dbReference>
<comment type="similarity">
    <text evidence="1">Belongs to the SMP-30/CGR1 family.</text>
</comment>
<feature type="binding site" evidence="3">
    <location>
        <position position="121"/>
    </location>
    <ligand>
        <name>substrate</name>
    </ligand>
</feature>
<evidence type="ECO:0000256" key="3">
    <source>
        <dbReference type="PIRSR" id="PIRSR605511-2"/>
    </source>
</evidence>
<dbReference type="Pfam" id="PF08450">
    <property type="entry name" value="SGL"/>
    <property type="match status" value="1"/>
</dbReference>
<evidence type="ECO:0000259" key="4">
    <source>
        <dbReference type="Pfam" id="PF08450"/>
    </source>
</evidence>
<keyword evidence="3" id="KW-0479">Metal-binding</keyword>
<dbReference type="SUPFAM" id="SSF63829">
    <property type="entry name" value="Calcium-dependent phosphotriesterase"/>
    <property type="match status" value="1"/>
</dbReference>
<feature type="binding site" evidence="3">
    <location>
        <position position="222"/>
    </location>
    <ligand>
        <name>a divalent metal cation</name>
        <dbReference type="ChEBI" id="CHEBI:60240"/>
    </ligand>
</feature>